<evidence type="ECO:0000313" key="1">
    <source>
        <dbReference type="EMBL" id="JAH85530.1"/>
    </source>
</evidence>
<reference evidence="1" key="1">
    <citation type="submission" date="2014-11" db="EMBL/GenBank/DDBJ databases">
        <authorList>
            <person name="Amaro Gonzalez C."/>
        </authorList>
    </citation>
    <scope>NUCLEOTIDE SEQUENCE</scope>
</reference>
<dbReference type="EMBL" id="GBXM01023047">
    <property type="protein sequence ID" value="JAH85530.1"/>
    <property type="molecule type" value="Transcribed_RNA"/>
</dbReference>
<sequence length="8" mass="1008">MVRLDMLM</sequence>
<name>A0A0E9W7G1_ANGAN</name>
<accession>A0A0E9W7G1</accession>
<organism evidence="1">
    <name type="scientific">Anguilla anguilla</name>
    <name type="common">European freshwater eel</name>
    <name type="synonym">Muraena anguilla</name>
    <dbReference type="NCBI Taxonomy" id="7936"/>
    <lineage>
        <taxon>Eukaryota</taxon>
        <taxon>Metazoa</taxon>
        <taxon>Chordata</taxon>
        <taxon>Craniata</taxon>
        <taxon>Vertebrata</taxon>
        <taxon>Euteleostomi</taxon>
        <taxon>Actinopterygii</taxon>
        <taxon>Neopterygii</taxon>
        <taxon>Teleostei</taxon>
        <taxon>Anguilliformes</taxon>
        <taxon>Anguillidae</taxon>
        <taxon>Anguilla</taxon>
    </lineage>
</organism>
<protein>
    <submittedName>
        <fullName evidence="1">Uncharacterized protein</fullName>
    </submittedName>
</protein>
<reference evidence="1" key="2">
    <citation type="journal article" date="2015" name="Fish Shellfish Immunol.">
        <title>Early steps in the European eel (Anguilla anguilla)-Vibrio vulnificus interaction in the gills: Role of the RtxA13 toxin.</title>
        <authorList>
            <person name="Callol A."/>
            <person name="Pajuelo D."/>
            <person name="Ebbesson L."/>
            <person name="Teles M."/>
            <person name="MacKenzie S."/>
            <person name="Amaro C."/>
        </authorList>
    </citation>
    <scope>NUCLEOTIDE SEQUENCE</scope>
</reference>
<proteinExistence type="predicted"/>